<dbReference type="STRING" id="3818.A0A445ATI4"/>
<dbReference type="Pfam" id="PF05131">
    <property type="entry name" value="Pep3_Vps18"/>
    <property type="match status" value="1"/>
</dbReference>
<dbReference type="InterPro" id="IPR007810">
    <property type="entry name" value="Pep3/Vps18_beta-prop"/>
</dbReference>
<comment type="caution">
    <text evidence="2">The sequence shown here is derived from an EMBL/GenBank/DDBJ whole genome shotgun (WGS) entry which is preliminary data.</text>
</comment>
<reference evidence="2 3" key="1">
    <citation type="submission" date="2019-01" db="EMBL/GenBank/DDBJ databases">
        <title>Sequencing of cultivated peanut Arachis hypogaea provides insights into genome evolution and oil improvement.</title>
        <authorList>
            <person name="Chen X."/>
        </authorList>
    </citation>
    <scope>NUCLEOTIDE SEQUENCE [LARGE SCALE GENOMIC DNA]</scope>
    <source>
        <strain evidence="3">cv. Fuhuasheng</strain>
        <tissue evidence="2">Leaves</tissue>
    </source>
</reference>
<organism evidence="2 3">
    <name type="scientific">Arachis hypogaea</name>
    <name type="common">Peanut</name>
    <dbReference type="NCBI Taxonomy" id="3818"/>
    <lineage>
        <taxon>Eukaryota</taxon>
        <taxon>Viridiplantae</taxon>
        <taxon>Streptophyta</taxon>
        <taxon>Embryophyta</taxon>
        <taxon>Tracheophyta</taxon>
        <taxon>Spermatophyta</taxon>
        <taxon>Magnoliopsida</taxon>
        <taxon>eudicotyledons</taxon>
        <taxon>Gunneridae</taxon>
        <taxon>Pentapetalae</taxon>
        <taxon>rosids</taxon>
        <taxon>fabids</taxon>
        <taxon>Fabales</taxon>
        <taxon>Fabaceae</taxon>
        <taxon>Papilionoideae</taxon>
        <taxon>50 kb inversion clade</taxon>
        <taxon>dalbergioids sensu lato</taxon>
        <taxon>Dalbergieae</taxon>
        <taxon>Pterocarpus clade</taxon>
        <taxon>Arachis</taxon>
    </lineage>
</organism>
<keyword evidence="3" id="KW-1185">Reference proteome</keyword>
<dbReference type="EMBL" id="SDMP01000011">
    <property type="protein sequence ID" value="RYR29732.1"/>
    <property type="molecule type" value="Genomic_DNA"/>
</dbReference>
<gene>
    <name evidence="2" type="ORF">Ahy_B01g054219</name>
</gene>
<accession>A0A445ATI4</accession>
<evidence type="ECO:0000313" key="2">
    <source>
        <dbReference type="EMBL" id="RYR29732.1"/>
    </source>
</evidence>
<name>A0A445ATI4_ARAHY</name>
<protein>
    <recommendedName>
        <fullName evidence="1">Pep3/Vps18 beta-propeller domain-containing protein</fullName>
    </recommendedName>
</protein>
<sequence length="104" mass="10984">MDHGGQEFTVDLLERYAAKGCGVITCMAAGNDVIVIGTSKGWVIRHDFGVGDSNEIDLSAGPPGEQSIHRVFVDPGGSHCIATVVGLGGAETFYTHAKWTKPRV</sequence>
<dbReference type="Proteomes" id="UP000289738">
    <property type="component" value="Chromosome B01"/>
</dbReference>
<dbReference type="AlphaFoldDB" id="A0A445ATI4"/>
<evidence type="ECO:0000313" key="3">
    <source>
        <dbReference type="Proteomes" id="UP000289738"/>
    </source>
</evidence>
<proteinExistence type="predicted"/>
<evidence type="ECO:0000259" key="1">
    <source>
        <dbReference type="Pfam" id="PF05131"/>
    </source>
</evidence>
<feature type="domain" description="Pep3/Vps18 beta-propeller" evidence="1">
    <location>
        <begin position="17"/>
        <end position="103"/>
    </location>
</feature>